<sequence>MDEMLRKRILEPCLELIRKDAILRNKTEDIEAFMHKREEELVSEINSGKLIIPRITITTGPRCTLQCKDCIQLMAEYEEPYDLDIQEITADIQALFSKIDKCIGVSLVGGETFVYPYLDMLLEILIWNDKITYIEMVTNGTRIPEEKVLRQLQNPKVAVNISDYGNIVLLSKLVTKLDEYGIISYCFSDETWIDVGGYTARGRSESELSDIYLSCGNAKMCKTLMKGKLFDCARAAYLYDLDYVRNISYINVREANPEEILEYFLKTTSGACDYCDYSIPQKKYIAPAKQKNGREFKKSNYTIIARNDYAALVEAKEWWQAQCSNMQEQNIELKDWIRQLEEAKEYFLGQIAHLQNENQRLKGEL</sequence>
<dbReference type="AlphaFoldDB" id="N2AFC2"/>
<dbReference type="OrthoDB" id="1854625at2"/>
<evidence type="ECO:0000256" key="2">
    <source>
        <dbReference type="ARBA" id="ARBA00022723"/>
    </source>
</evidence>
<dbReference type="eggNOG" id="COG2896">
    <property type="taxonomic scope" value="Bacteria"/>
</dbReference>
<dbReference type="GO" id="GO:0051536">
    <property type="term" value="F:iron-sulfur cluster binding"/>
    <property type="evidence" value="ECO:0007669"/>
    <property type="project" value="UniProtKB-KW"/>
</dbReference>
<evidence type="ECO:0000256" key="3">
    <source>
        <dbReference type="ARBA" id="ARBA00023004"/>
    </source>
</evidence>
<dbReference type="InterPro" id="IPR007197">
    <property type="entry name" value="rSAM"/>
</dbReference>
<evidence type="ECO:0000256" key="4">
    <source>
        <dbReference type="ARBA" id="ARBA00023014"/>
    </source>
</evidence>
<protein>
    <recommendedName>
        <fullName evidence="6">Radical SAM core domain-containing protein</fullName>
    </recommendedName>
</protein>
<dbReference type="HOGENOM" id="CLU_758082_0_0_9"/>
<feature type="domain" description="Radical SAM core" evidence="6">
    <location>
        <begin position="58"/>
        <end position="161"/>
    </location>
</feature>
<keyword evidence="5" id="KW-0175">Coiled coil</keyword>
<evidence type="ECO:0000313" key="8">
    <source>
        <dbReference type="Proteomes" id="UP000012589"/>
    </source>
</evidence>
<comment type="caution">
    <text evidence="7">The sequence shown here is derived from an EMBL/GenBank/DDBJ whole genome shotgun (WGS) entry which is preliminary data.</text>
</comment>
<evidence type="ECO:0000313" key="7">
    <source>
        <dbReference type="EMBL" id="EMZ25158.1"/>
    </source>
</evidence>
<keyword evidence="2" id="KW-0479">Metal-binding</keyword>
<organism evidence="7 8">
    <name type="scientific">Eubacterium plexicaudatum ASF492</name>
    <dbReference type="NCBI Taxonomy" id="1235802"/>
    <lineage>
        <taxon>Bacteria</taxon>
        <taxon>Bacillati</taxon>
        <taxon>Bacillota</taxon>
        <taxon>Clostridia</taxon>
        <taxon>Eubacteriales</taxon>
        <taxon>Eubacteriaceae</taxon>
        <taxon>Eubacterium</taxon>
    </lineage>
</organism>
<gene>
    <name evidence="7" type="ORF">C823_02907</name>
</gene>
<dbReference type="PATRIC" id="fig|1235802.3.peg.3073"/>
<dbReference type="Pfam" id="PF04055">
    <property type="entry name" value="Radical_SAM"/>
    <property type="match status" value="1"/>
</dbReference>
<keyword evidence="4" id="KW-0411">Iron-sulfur</keyword>
<feature type="coiled-coil region" evidence="5">
    <location>
        <begin position="326"/>
        <end position="357"/>
    </location>
</feature>
<dbReference type="InterPro" id="IPR013785">
    <property type="entry name" value="Aldolase_TIM"/>
</dbReference>
<keyword evidence="8" id="KW-1185">Reference proteome</keyword>
<dbReference type="CDD" id="cd01335">
    <property type="entry name" value="Radical_SAM"/>
    <property type="match status" value="1"/>
</dbReference>
<accession>N2AFC2</accession>
<evidence type="ECO:0000259" key="6">
    <source>
        <dbReference type="Pfam" id="PF04055"/>
    </source>
</evidence>
<dbReference type="Gene3D" id="3.20.20.70">
    <property type="entry name" value="Aldolase class I"/>
    <property type="match status" value="1"/>
</dbReference>
<dbReference type="SUPFAM" id="SSF102114">
    <property type="entry name" value="Radical SAM enzymes"/>
    <property type="match status" value="1"/>
</dbReference>
<keyword evidence="1" id="KW-0949">S-adenosyl-L-methionine</keyword>
<dbReference type="GO" id="GO:0046872">
    <property type="term" value="F:metal ion binding"/>
    <property type="evidence" value="ECO:0007669"/>
    <property type="project" value="UniProtKB-KW"/>
</dbReference>
<reference evidence="7 8" key="1">
    <citation type="journal article" date="2014" name="Genome Announc.">
        <title>Draft genome sequences of the altered schaedler flora, a defined bacterial community from gnotobiotic mice.</title>
        <authorList>
            <person name="Wannemuehler M.J."/>
            <person name="Overstreet A.M."/>
            <person name="Ward D.V."/>
            <person name="Phillips G.J."/>
        </authorList>
    </citation>
    <scope>NUCLEOTIDE SEQUENCE [LARGE SCALE GENOMIC DNA]</scope>
    <source>
        <strain evidence="7 8">ASF492</strain>
    </source>
</reference>
<evidence type="ECO:0000256" key="5">
    <source>
        <dbReference type="SAM" id="Coils"/>
    </source>
</evidence>
<dbReference type="STRING" id="1235802.C823_02907"/>
<dbReference type="EMBL" id="AQFT01000090">
    <property type="protein sequence ID" value="EMZ25158.1"/>
    <property type="molecule type" value="Genomic_DNA"/>
</dbReference>
<dbReference type="Proteomes" id="UP000012589">
    <property type="component" value="Unassembled WGS sequence"/>
</dbReference>
<evidence type="ECO:0000256" key="1">
    <source>
        <dbReference type="ARBA" id="ARBA00022691"/>
    </source>
</evidence>
<dbReference type="GO" id="GO:0003824">
    <property type="term" value="F:catalytic activity"/>
    <property type="evidence" value="ECO:0007669"/>
    <property type="project" value="InterPro"/>
</dbReference>
<name>N2AFC2_9FIRM</name>
<dbReference type="SFLD" id="SFLDS00029">
    <property type="entry name" value="Radical_SAM"/>
    <property type="match status" value="1"/>
</dbReference>
<proteinExistence type="predicted"/>
<dbReference type="InterPro" id="IPR058240">
    <property type="entry name" value="rSAM_sf"/>
</dbReference>
<keyword evidence="3" id="KW-0408">Iron</keyword>